<accession>A0A0M3IJM2</accession>
<dbReference type="WBParaSite" id="ALUE_0001886301-mRNA-1">
    <property type="protein sequence ID" value="ALUE_0001886301-mRNA-1"/>
    <property type="gene ID" value="ALUE_0001886301"/>
</dbReference>
<protein>
    <submittedName>
        <fullName evidence="2">ThiF domain-containing protein</fullName>
    </submittedName>
</protein>
<organism evidence="1 2">
    <name type="scientific">Ascaris lumbricoides</name>
    <name type="common">Giant roundworm</name>
    <dbReference type="NCBI Taxonomy" id="6252"/>
    <lineage>
        <taxon>Eukaryota</taxon>
        <taxon>Metazoa</taxon>
        <taxon>Ecdysozoa</taxon>
        <taxon>Nematoda</taxon>
        <taxon>Chromadorea</taxon>
        <taxon>Rhabditida</taxon>
        <taxon>Spirurina</taxon>
        <taxon>Ascaridomorpha</taxon>
        <taxon>Ascaridoidea</taxon>
        <taxon>Ascarididae</taxon>
        <taxon>Ascaris</taxon>
    </lineage>
</organism>
<sequence>MLIRFGMTFGVFDVVLPDVGSAWDPEILQRQSAKFIRFKIDVNSLELQNMKLLLIIAKKDIPFGVNTALEMLELVLPKNIRLL</sequence>
<keyword evidence="1" id="KW-1185">Reference proteome</keyword>
<evidence type="ECO:0000313" key="1">
    <source>
        <dbReference type="Proteomes" id="UP000036681"/>
    </source>
</evidence>
<evidence type="ECO:0000313" key="2">
    <source>
        <dbReference type="WBParaSite" id="ALUE_0001886301-mRNA-1"/>
    </source>
</evidence>
<reference evidence="2" key="1">
    <citation type="submission" date="2017-02" db="UniProtKB">
        <authorList>
            <consortium name="WormBaseParasite"/>
        </authorList>
    </citation>
    <scope>IDENTIFICATION</scope>
</reference>
<dbReference type="Proteomes" id="UP000036681">
    <property type="component" value="Unplaced"/>
</dbReference>
<dbReference type="AlphaFoldDB" id="A0A0M3IJM2"/>
<name>A0A0M3IJM2_ASCLU</name>
<proteinExistence type="predicted"/>